<dbReference type="PANTHER" id="PTHR33539:SF1">
    <property type="entry name" value="UPF0764 PROTEIN C16ORF89"/>
    <property type="match status" value="1"/>
</dbReference>
<dbReference type="GO" id="GO:0005829">
    <property type="term" value="C:cytosol"/>
    <property type="evidence" value="ECO:0007669"/>
    <property type="project" value="TreeGrafter"/>
</dbReference>
<dbReference type="InterPro" id="IPR031751">
    <property type="entry name" value="DUF4735"/>
</dbReference>
<dbReference type="EMBL" id="VTPC01006945">
    <property type="protein sequence ID" value="KAF2894510.1"/>
    <property type="molecule type" value="Genomic_DNA"/>
</dbReference>
<dbReference type="GO" id="GO:0016020">
    <property type="term" value="C:membrane"/>
    <property type="evidence" value="ECO:0007669"/>
    <property type="project" value="TreeGrafter"/>
</dbReference>
<evidence type="ECO:0000313" key="2">
    <source>
        <dbReference type="EMBL" id="KAF2894510.1"/>
    </source>
</evidence>
<protein>
    <submittedName>
        <fullName evidence="2">Uncharacterized protein</fullName>
    </submittedName>
</protein>
<dbReference type="Pfam" id="PF15882">
    <property type="entry name" value="DUF4735"/>
    <property type="match status" value="1"/>
</dbReference>
<feature type="signal peptide" evidence="1">
    <location>
        <begin position="1"/>
        <end position="17"/>
    </location>
</feature>
<evidence type="ECO:0000313" key="3">
    <source>
        <dbReference type="Proteomes" id="UP000801492"/>
    </source>
</evidence>
<keyword evidence="1" id="KW-0732">Signal</keyword>
<accession>A0A8K0G7I2</accession>
<dbReference type="PANTHER" id="PTHR33539">
    <property type="entry name" value="UPF0764 PROTEIN C16ORF89"/>
    <property type="match status" value="1"/>
</dbReference>
<proteinExistence type="predicted"/>
<organism evidence="2 3">
    <name type="scientific">Ignelater luminosus</name>
    <name type="common">Cucubano</name>
    <name type="synonym">Pyrophorus luminosus</name>
    <dbReference type="NCBI Taxonomy" id="2038154"/>
    <lineage>
        <taxon>Eukaryota</taxon>
        <taxon>Metazoa</taxon>
        <taxon>Ecdysozoa</taxon>
        <taxon>Arthropoda</taxon>
        <taxon>Hexapoda</taxon>
        <taxon>Insecta</taxon>
        <taxon>Pterygota</taxon>
        <taxon>Neoptera</taxon>
        <taxon>Endopterygota</taxon>
        <taxon>Coleoptera</taxon>
        <taxon>Polyphaga</taxon>
        <taxon>Elateriformia</taxon>
        <taxon>Elateroidea</taxon>
        <taxon>Elateridae</taxon>
        <taxon>Agrypninae</taxon>
        <taxon>Pyrophorini</taxon>
        <taxon>Ignelater</taxon>
    </lineage>
</organism>
<gene>
    <name evidence="2" type="ORF">ILUMI_11671</name>
</gene>
<name>A0A8K0G7I2_IGNLU</name>
<feature type="chain" id="PRO_5035432155" evidence="1">
    <location>
        <begin position="18"/>
        <end position="350"/>
    </location>
</feature>
<dbReference type="AlphaFoldDB" id="A0A8K0G7I2"/>
<reference evidence="2" key="1">
    <citation type="submission" date="2019-08" db="EMBL/GenBank/DDBJ databases">
        <title>The genome of the North American firefly Photinus pyralis.</title>
        <authorList>
            <consortium name="Photinus pyralis genome working group"/>
            <person name="Fallon T.R."/>
            <person name="Sander Lower S.E."/>
            <person name="Weng J.-K."/>
        </authorList>
    </citation>
    <scope>NUCLEOTIDE SEQUENCE</scope>
    <source>
        <strain evidence="2">TRF0915ILg1</strain>
        <tissue evidence="2">Whole body</tissue>
    </source>
</reference>
<keyword evidence="3" id="KW-1185">Reference proteome</keyword>
<dbReference type="OrthoDB" id="5949187at2759"/>
<sequence length="350" mass="40838">MHVKLYVTLLFVNGITASENADYKLLYKTMKALNRTFDFILRDYKSMNLDGLWGVNFAQAYLTKALEDTIDSDVRKNLLLLKEKAKTIYALQSINVENSSWKNYVFINYVMSPEMWLHNIEFSYGKLNKNLKVFTGPYNVSNLLEYVRYILSNAFLKNNYSDVCIMEVATASTDRNPHNCPVNKTCYEHMIKMPKSYDLHFPGYGVTHMTLYLQIARARNCTFNKKQVDAMINERCSYILWELKKNLQFGYIPQLFDLFLEQIFVCGQEGFEEFLQMEYLGYVLREQNAHGGYGLILPANFRELSKKQRIKRDGSVMLYGANSHTTGLAVDVLALYIRFMLKKLFENKVF</sequence>
<dbReference type="Proteomes" id="UP000801492">
    <property type="component" value="Unassembled WGS sequence"/>
</dbReference>
<evidence type="ECO:0000256" key="1">
    <source>
        <dbReference type="SAM" id="SignalP"/>
    </source>
</evidence>
<comment type="caution">
    <text evidence="2">The sequence shown here is derived from an EMBL/GenBank/DDBJ whole genome shotgun (WGS) entry which is preliminary data.</text>
</comment>